<dbReference type="RefSeq" id="WP_108908518.1">
    <property type="nucleotide sequence ID" value="NZ_CP029188.1"/>
</dbReference>
<dbReference type="EMBL" id="CP029188">
    <property type="protein sequence ID" value="AWI32650.1"/>
    <property type="molecule type" value="Genomic_DNA"/>
</dbReference>
<sequence>MANAKERGRLGDILMRELCEYITALTEAGHDWEAVWAWAVWPPDSRLRWLHGRFLLARECAAMIGHRFTDEEITQFGREQLAYLAQYPAGLPSLTDE</sequence>
<proteinExistence type="predicted"/>
<evidence type="ECO:0000313" key="1">
    <source>
        <dbReference type="EMBL" id="AWI32650.1"/>
    </source>
</evidence>
<dbReference type="Proteomes" id="UP000244900">
    <property type="component" value="Chromosome"/>
</dbReference>
<dbReference type="KEGG" id="stir:DDW44_30490"/>
<name>A0A2S1T1X3_9ACTN</name>
<gene>
    <name evidence="1" type="ORF">DDW44_30490</name>
</gene>
<protein>
    <submittedName>
        <fullName evidence="1">Uncharacterized protein</fullName>
    </submittedName>
</protein>
<reference evidence="1 2" key="1">
    <citation type="submission" date="2018-05" db="EMBL/GenBank/DDBJ databases">
        <title>Complete genome sequence of sponge-derived Streptomyces sp. HNM0039.</title>
        <authorList>
            <person name="Huang X."/>
            <person name="Zhou S."/>
        </authorList>
    </citation>
    <scope>NUCLEOTIDE SEQUENCE [LARGE SCALE GENOMIC DNA]</scope>
    <source>
        <strain evidence="1 2">HNM0039</strain>
    </source>
</reference>
<organism evidence="1 2">
    <name type="scientific">Streptomyces tirandamycinicus</name>
    <dbReference type="NCBI Taxonomy" id="2174846"/>
    <lineage>
        <taxon>Bacteria</taxon>
        <taxon>Bacillati</taxon>
        <taxon>Actinomycetota</taxon>
        <taxon>Actinomycetes</taxon>
        <taxon>Kitasatosporales</taxon>
        <taxon>Streptomycetaceae</taxon>
        <taxon>Streptomyces</taxon>
    </lineage>
</organism>
<keyword evidence="2" id="KW-1185">Reference proteome</keyword>
<dbReference type="AlphaFoldDB" id="A0A2S1T1X3"/>
<accession>A0A2S1T1X3</accession>
<dbReference type="OrthoDB" id="4313185at2"/>
<evidence type="ECO:0000313" key="2">
    <source>
        <dbReference type="Proteomes" id="UP000244900"/>
    </source>
</evidence>